<dbReference type="Gene3D" id="3.40.50.1240">
    <property type="entry name" value="Phosphoglycerate mutase-like"/>
    <property type="match status" value="1"/>
</dbReference>
<dbReference type="OrthoDB" id="9782128at2"/>
<accession>A0A2V2YKA1</accession>
<name>A0A2V2YKA1_9BACL</name>
<sequence>MRTFYLVRHALKEKDVGDVAITAEGRLQAEATGRFFKGKTIDAIVASPLLRTKQTAAYMALSLGLEAAVVVEDNRLRERANWGDLPGQSFDAFIAMWEQCTRDPSYIPPAGDSARQAGERFAAALLEIGDAAPHGSSVVIVTHGGVLTDFLVHYFDEMELNRWHPEFVAVQSTLVPECSITQITYDDGQFRIERFASVEHLNDC</sequence>
<dbReference type="PANTHER" id="PTHR48100">
    <property type="entry name" value="BROAD-SPECIFICITY PHOSPHATASE YOR283W-RELATED"/>
    <property type="match status" value="1"/>
</dbReference>
<dbReference type="InterPro" id="IPR050275">
    <property type="entry name" value="PGM_Phosphatase"/>
</dbReference>
<organism evidence="1 2">
    <name type="scientific">Paenibacillus cellulosilyticus</name>
    <dbReference type="NCBI Taxonomy" id="375489"/>
    <lineage>
        <taxon>Bacteria</taxon>
        <taxon>Bacillati</taxon>
        <taxon>Bacillota</taxon>
        <taxon>Bacilli</taxon>
        <taxon>Bacillales</taxon>
        <taxon>Paenibacillaceae</taxon>
        <taxon>Paenibacillus</taxon>
    </lineage>
</organism>
<gene>
    <name evidence="1" type="ORF">DFQ01_13554</name>
</gene>
<dbReference type="PANTHER" id="PTHR48100:SF1">
    <property type="entry name" value="HISTIDINE PHOSPHATASE FAMILY PROTEIN-RELATED"/>
    <property type="match status" value="1"/>
</dbReference>
<dbReference type="RefSeq" id="WP_110047075.1">
    <property type="nucleotide sequence ID" value="NZ_CP054613.1"/>
</dbReference>
<evidence type="ECO:0000313" key="1">
    <source>
        <dbReference type="EMBL" id="PWV92493.1"/>
    </source>
</evidence>
<comment type="caution">
    <text evidence="1">The sequence shown here is derived from an EMBL/GenBank/DDBJ whole genome shotgun (WGS) entry which is preliminary data.</text>
</comment>
<protein>
    <submittedName>
        <fullName evidence="1">Putative phosphoglycerate mutase</fullName>
    </submittedName>
</protein>
<dbReference type="GO" id="GO:0016791">
    <property type="term" value="F:phosphatase activity"/>
    <property type="evidence" value="ECO:0007669"/>
    <property type="project" value="TreeGrafter"/>
</dbReference>
<dbReference type="SMART" id="SM00855">
    <property type="entry name" value="PGAM"/>
    <property type="match status" value="1"/>
</dbReference>
<dbReference type="SUPFAM" id="SSF53254">
    <property type="entry name" value="Phosphoglycerate mutase-like"/>
    <property type="match status" value="1"/>
</dbReference>
<dbReference type="EMBL" id="QGTQ01000035">
    <property type="protein sequence ID" value="PWV92493.1"/>
    <property type="molecule type" value="Genomic_DNA"/>
</dbReference>
<proteinExistence type="predicted"/>
<reference evidence="1 2" key="1">
    <citation type="submission" date="2018-05" db="EMBL/GenBank/DDBJ databases">
        <title>Genomic Encyclopedia of Type Strains, Phase III (KMG-III): the genomes of soil and plant-associated and newly described type strains.</title>
        <authorList>
            <person name="Whitman W."/>
        </authorList>
    </citation>
    <scope>NUCLEOTIDE SEQUENCE [LARGE SCALE GENOMIC DNA]</scope>
    <source>
        <strain evidence="1 2">CECT 5696</strain>
    </source>
</reference>
<dbReference type="InterPro" id="IPR013078">
    <property type="entry name" value="His_Pase_superF_clade-1"/>
</dbReference>
<evidence type="ECO:0000313" key="2">
    <source>
        <dbReference type="Proteomes" id="UP000246635"/>
    </source>
</evidence>
<dbReference type="AlphaFoldDB" id="A0A2V2YKA1"/>
<dbReference type="Pfam" id="PF00300">
    <property type="entry name" value="His_Phos_1"/>
    <property type="match status" value="1"/>
</dbReference>
<keyword evidence="2" id="KW-1185">Reference proteome</keyword>
<dbReference type="CDD" id="cd07067">
    <property type="entry name" value="HP_PGM_like"/>
    <property type="match status" value="1"/>
</dbReference>
<dbReference type="GO" id="GO:0005737">
    <property type="term" value="C:cytoplasm"/>
    <property type="evidence" value="ECO:0007669"/>
    <property type="project" value="TreeGrafter"/>
</dbReference>
<dbReference type="Proteomes" id="UP000246635">
    <property type="component" value="Unassembled WGS sequence"/>
</dbReference>
<dbReference type="InterPro" id="IPR029033">
    <property type="entry name" value="His_PPase_superfam"/>
</dbReference>